<feature type="transmembrane region" description="Helical" evidence="7">
    <location>
        <begin position="7"/>
        <end position="28"/>
    </location>
</feature>
<feature type="domain" description="GGDEF" evidence="9">
    <location>
        <begin position="376"/>
        <end position="506"/>
    </location>
</feature>
<evidence type="ECO:0000256" key="2">
    <source>
        <dbReference type="ARBA" id="ARBA00012528"/>
    </source>
</evidence>
<dbReference type="InterPro" id="IPR042240">
    <property type="entry name" value="CHASE_sf"/>
</dbReference>
<keyword evidence="4 7" id="KW-1133">Transmembrane helix</keyword>
<evidence type="ECO:0000256" key="1">
    <source>
        <dbReference type="ARBA" id="ARBA00004370"/>
    </source>
</evidence>
<dbReference type="SMART" id="SM00267">
    <property type="entry name" value="GGDEF"/>
    <property type="match status" value="1"/>
</dbReference>
<protein>
    <recommendedName>
        <fullName evidence="2">diguanylate cyclase</fullName>
        <ecNumber evidence="2">2.7.7.65</ecNumber>
    </recommendedName>
</protein>
<dbReference type="GO" id="GO:1902201">
    <property type="term" value="P:negative regulation of bacterial-type flagellum-dependent cell motility"/>
    <property type="evidence" value="ECO:0007669"/>
    <property type="project" value="TreeGrafter"/>
</dbReference>
<evidence type="ECO:0000259" key="9">
    <source>
        <dbReference type="PROSITE" id="PS50887"/>
    </source>
</evidence>
<dbReference type="AlphaFoldDB" id="A0A2S7XHQ6"/>
<dbReference type="NCBIfam" id="TIGR00254">
    <property type="entry name" value="GGDEF"/>
    <property type="match status" value="1"/>
</dbReference>
<dbReference type="Pfam" id="PF03924">
    <property type="entry name" value="CHASE"/>
    <property type="match status" value="1"/>
</dbReference>
<dbReference type="InterPro" id="IPR043128">
    <property type="entry name" value="Rev_trsase/Diguanyl_cyclase"/>
</dbReference>
<proteinExistence type="predicted"/>
<sequence>MFKSNYFYVITSFLLALSLGLLSMRFVYLSDLDNNQKNFYKEADRQSALLSLLIEKDVDFIGAGANFYQVSNKKDWAQFPLFAGSLLLRTNSLVSLQWMEKVEKRDIKNHLIDINKNYPLAKLYTVPEDRAKTYGYVMSKNEPIYIATDIFPRDSKNIPLIGFYSSRERFQRVVSEFLKTGHPSVSDKVRLLQDSLIDRNSQKTGMLVYHPVFTADKKSLKGVMVGVIRITSYFERLVDTTSLGEELVVRIIDTGFDTEDDPVMYESTTWDDFNGIDYTTSINIEDRIWKVEYKTNNTLTEYQRLTLIWMFFGVFTISALIATLTSIVTRDRRRIENLLEIRTKELHYMAMHDDLSGLLNRRAIRDVMNRYIAENTPFGLVCFDIDEFKQINDSYGHPEGDEVLCHISQLVTDMLGDSAHISRLGGDEFSIVIKNKNIEELTKISNEIHVLVAESPTQFDGFEINQTISLGASVWKGETLEELLKATDQALYKSKAMGRNQVTIAE</sequence>
<dbReference type="PANTHER" id="PTHR45138:SF9">
    <property type="entry name" value="DIGUANYLATE CYCLASE DGCM-RELATED"/>
    <property type="match status" value="1"/>
</dbReference>
<name>A0A2S7XHQ6_9GAMM</name>
<evidence type="ECO:0000259" key="8">
    <source>
        <dbReference type="PROSITE" id="PS50839"/>
    </source>
</evidence>
<feature type="domain" description="CHASE" evidence="8">
    <location>
        <begin position="152"/>
        <end position="292"/>
    </location>
</feature>
<dbReference type="Proteomes" id="UP000239273">
    <property type="component" value="Unassembled WGS sequence"/>
</dbReference>
<evidence type="ECO:0000313" key="11">
    <source>
        <dbReference type="Proteomes" id="UP000239273"/>
    </source>
</evidence>
<dbReference type="PROSITE" id="PS50887">
    <property type="entry name" value="GGDEF"/>
    <property type="match status" value="1"/>
</dbReference>
<dbReference type="Gene3D" id="3.30.450.350">
    <property type="entry name" value="CHASE domain"/>
    <property type="match status" value="1"/>
</dbReference>
<dbReference type="GO" id="GO:0052621">
    <property type="term" value="F:diguanylate cyclase activity"/>
    <property type="evidence" value="ECO:0007669"/>
    <property type="project" value="UniProtKB-EC"/>
</dbReference>
<dbReference type="InterPro" id="IPR029787">
    <property type="entry name" value="Nucleotide_cyclase"/>
</dbReference>
<comment type="catalytic activity">
    <reaction evidence="6">
        <text>2 GTP = 3',3'-c-di-GMP + 2 diphosphate</text>
        <dbReference type="Rhea" id="RHEA:24898"/>
        <dbReference type="ChEBI" id="CHEBI:33019"/>
        <dbReference type="ChEBI" id="CHEBI:37565"/>
        <dbReference type="ChEBI" id="CHEBI:58805"/>
        <dbReference type="EC" id="2.7.7.65"/>
    </reaction>
</comment>
<dbReference type="Pfam" id="PF00990">
    <property type="entry name" value="GGDEF"/>
    <property type="match status" value="1"/>
</dbReference>
<dbReference type="GO" id="GO:0043709">
    <property type="term" value="P:cell adhesion involved in single-species biofilm formation"/>
    <property type="evidence" value="ECO:0007669"/>
    <property type="project" value="TreeGrafter"/>
</dbReference>
<dbReference type="SUPFAM" id="SSF55073">
    <property type="entry name" value="Nucleotide cyclase"/>
    <property type="match status" value="1"/>
</dbReference>
<dbReference type="EC" id="2.7.7.65" evidence="2"/>
<evidence type="ECO:0000256" key="6">
    <source>
        <dbReference type="ARBA" id="ARBA00034247"/>
    </source>
</evidence>
<dbReference type="GO" id="GO:0005886">
    <property type="term" value="C:plasma membrane"/>
    <property type="evidence" value="ECO:0007669"/>
    <property type="project" value="TreeGrafter"/>
</dbReference>
<dbReference type="EMBL" id="MSCP01000001">
    <property type="protein sequence ID" value="PQJ93240.1"/>
    <property type="molecule type" value="Genomic_DNA"/>
</dbReference>
<comment type="caution">
    <text evidence="10">The sequence shown here is derived from an EMBL/GenBank/DDBJ whole genome shotgun (WGS) entry which is preliminary data.</text>
</comment>
<feature type="transmembrane region" description="Helical" evidence="7">
    <location>
        <begin position="307"/>
        <end position="328"/>
    </location>
</feature>
<dbReference type="SMART" id="SM01079">
    <property type="entry name" value="CHASE"/>
    <property type="match status" value="1"/>
</dbReference>
<keyword evidence="5 7" id="KW-0472">Membrane</keyword>
<dbReference type="Gene3D" id="3.30.70.270">
    <property type="match status" value="1"/>
</dbReference>
<dbReference type="GO" id="GO:0007165">
    <property type="term" value="P:signal transduction"/>
    <property type="evidence" value="ECO:0007669"/>
    <property type="project" value="UniProtKB-ARBA"/>
</dbReference>
<reference evidence="10 11" key="1">
    <citation type="submission" date="2016-12" db="EMBL/GenBank/DDBJ databases">
        <title>Diversity of luminous bacteria.</title>
        <authorList>
            <person name="Yoshizawa S."/>
            <person name="Kogure K."/>
        </authorList>
    </citation>
    <scope>NUCLEOTIDE SEQUENCE [LARGE SCALE GENOMIC DNA]</scope>
    <source>
        <strain evidence="10 11">NBRC 105001</strain>
    </source>
</reference>
<comment type="subcellular location">
    <subcellularLocation>
        <location evidence="1">Membrane</location>
    </subcellularLocation>
</comment>
<keyword evidence="3 7" id="KW-0812">Transmembrane</keyword>
<accession>A0A2S7XHQ6</accession>
<dbReference type="CDD" id="cd01949">
    <property type="entry name" value="GGDEF"/>
    <property type="match status" value="1"/>
</dbReference>
<dbReference type="InterPro" id="IPR006189">
    <property type="entry name" value="CHASE_dom"/>
</dbReference>
<dbReference type="InterPro" id="IPR000160">
    <property type="entry name" value="GGDEF_dom"/>
</dbReference>
<evidence type="ECO:0000256" key="5">
    <source>
        <dbReference type="ARBA" id="ARBA00023136"/>
    </source>
</evidence>
<evidence type="ECO:0000256" key="4">
    <source>
        <dbReference type="ARBA" id="ARBA00022989"/>
    </source>
</evidence>
<gene>
    <name evidence="10" type="ORF">BTO23_03860</name>
</gene>
<evidence type="ECO:0000313" key="10">
    <source>
        <dbReference type="EMBL" id="PQJ93240.1"/>
    </source>
</evidence>
<dbReference type="PROSITE" id="PS50839">
    <property type="entry name" value="CHASE"/>
    <property type="match status" value="1"/>
</dbReference>
<evidence type="ECO:0000256" key="7">
    <source>
        <dbReference type="SAM" id="Phobius"/>
    </source>
</evidence>
<evidence type="ECO:0000256" key="3">
    <source>
        <dbReference type="ARBA" id="ARBA00022692"/>
    </source>
</evidence>
<organism evidence="10 11">
    <name type="scientific">Aliivibrio sifiae</name>
    <dbReference type="NCBI Taxonomy" id="566293"/>
    <lineage>
        <taxon>Bacteria</taxon>
        <taxon>Pseudomonadati</taxon>
        <taxon>Pseudomonadota</taxon>
        <taxon>Gammaproteobacteria</taxon>
        <taxon>Vibrionales</taxon>
        <taxon>Vibrionaceae</taxon>
        <taxon>Aliivibrio</taxon>
    </lineage>
</organism>
<dbReference type="PANTHER" id="PTHR45138">
    <property type="entry name" value="REGULATORY COMPONENTS OF SENSORY TRANSDUCTION SYSTEM"/>
    <property type="match status" value="1"/>
</dbReference>
<dbReference type="InterPro" id="IPR050469">
    <property type="entry name" value="Diguanylate_Cyclase"/>
</dbReference>